<evidence type="ECO:0000256" key="1">
    <source>
        <dbReference type="ARBA" id="ARBA00004115"/>
    </source>
</evidence>
<evidence type="ECO:0000256" key="8">
    <source>
        <dbReference type="ARBA" id="ARBA00023136"/>
    </source>
</evidence>
<comment type="caution">
    <text evidence="13">The sequence shown here is derived from an EMBL/GenBank/DDBJ whole genome shotgun (WGS) entry which is preliminary data.</text>
</comment>
<keyword evidence="6" id="KW-0256">Endoplasmic reticulum</keyword>
<feature type="signal peptide" evidence="11">
    <location>
        <begin position="1"/>
        <end position="17"/>
    </location>
</feature>
<feature type="domain" description="V-type proton ATPase subunit S1/VOA1 transmembrane" evidence="12">
    <location>
        <begin position="242"/>
        <end position="281"/>
    </location>
</feature>
<proteinExistence type="inferred from homology"/>
<dbReference type="PANTHER" id="PTHR28285">
    <property type="entry name" value="PROTEIN BIG1"/>
    <property type="match status" value="1"/>
</dbReference>
<dbReference type="Pfam" id="PF20520">
    <property type="entry name" value="Ac45-VOA1_TM"/>
    <property type="match status" value="1"/>
</dbReference>
<dbReference type="OrthoDB" id="9985059at2759"/>
<dbReference type="InterPro" id="IPR046756">
    <property type="entry name" value="VAS1/VOA1_TM"/>
</dbReference>
<organism evidence="13 14">
    <name type="scientific">Monascus purpureus</name>
    <name type="common">Red mold</name>
    <name type="synonym">Monascus anka</name>
    <dbReference type="NCBI Taxonomy" id="5098"/>
    <lineage>
        <taxon>Eukaryota</taxon>
        <taxon>Fungi</taxon>
        <taxon>Dikarya</taxon>
        <taxon>Ascomycota</taxon>
        <taxon>Pezizomycotina</taxon>
        <taxon>Eurotiomycetes</taxon>
        <taxon>Eurotiomycetidae</taxon>
        <taxon>Eurotiales</taxon>
        <taxon>Aspergillaceae</taxon>
        <taxon>Monascus</taxon>
    </lineage>
</organism>
<comment type="subcellular location">
    <subcellularLocation>
        <location evidence="1">Endoplasmic reticulum membrane</location>
        <topology evidence="1">Single-pass type I membrane protein</topology>
    </subcellularLocation>
</comment>
<evidence type="ECO:0000313" key="13">
    <source>
        <dbReference type="EMBL" id="TQB75292.1"/>
    </source>
</evidence>
<evidence type="ECO:0000256" key="9">
    <source>
        <dbReference type="ARBA" id="ARBA00023316"/>
    </source>
</evidence>
<dbReference type="InterPro" id="IPR037654">
    <property type="entry name" value="Big1"/>
</dbReference>
<dbReference type="GO" id="GO:0009272">
    <property type="term" value="P:fungal-type cell wall biogenesis"/>
    <property type="evidence" value="ECO:0007669"/>
    <property type="project" value="TreeGrafter"/>
</dbReference>
<protein>
    <recommendedName>
        <fullName evidence="3">Protein BIG1</fullName>
    </recommendedName>
</protein>
<comment type="similarity">
    <text evidence="2">Belongs to the BIG1 family.</text>
</comment>
<keyword evidence="5 11" id="KW-0732">Signal</keyword>
<dbReference type="GO" id="GO:0006078">
    <property type="term" value="P:(1-&gt;6)-beta-D-glucan biosynthetic process"/>
    <property type="evidence" value="ECO:0007669"/>
    <property type="project" value="TreeGrafter"/>
</dbReference>
<name>A0A507QZ50_MONPU</name>
<feature type="transmembrane region" description="Helical" evidence="10">
    <location>
        <begin position="243"/>
        <end position="266"/>
    </location>
</feature>
<evidence type="ECO:0000256" key="4">
    <source>
        <dbReference type="ARBA" id="ARBA00022692"/>
    </source>
</evidence>
<evidence type="ECO:0000256" key="7">
    <source>
        <dbReference type="ARBA" id="ARBA00022989"/>
    </source>
</evidence>
<keyword evidence="7 10" id="KW-1133">Transmembrane helix</keyword>
<gene>
    <name evidence="13" type="ORF">MPDQ_003267</name>
</gene>
<evidence type="ECO:0000313" key="14">
    <source>
        <dbReference type="Proteomes" id="UP000319663"/>
    </source>
</evidence>
<evidence type="ECO:0000256" key="3">
    <source>
        <dbReference type="ARBA" id="ARBA00022089"/>
    </source>
</evidence>
<evidence type="ECO:0000256" key="11">
    <source>
        <dbReference type="SAM" id="SignalP"/>
    </source>
</evidence>
<keyword evidence="4 10" id="KW-0812">Transmembrane</keyword>
<dbReference type="Proteomes" id="UP000319663">
    <property type="component" value="Unassembled WGS sequence"/>
</dbReference>
<accession>A0A507QZ50</accession>
<evidence type="ECO:0000256" key="2">
    <source>
        <dbReference type="ARBA" id="ARBA00008203"/>
    </source>
</evidence>
<keyword evidence="14" id="KW-1185">Reference proteome</keyword>
<evidence type="ECO:0000256" key="5">
    <source>
        <dbReference type="ARBA" id="ARBA00022729"/>
    </source>
</evidence>
<dbReference type="GO" id="GO:0005789">
    <property type="term" value="C:endoplasmic reticulum membrane"/>
    <property type="evidence" value="ECO:0007669"/>
    <property type="project" value="UniProtKB-SubCell"/>
</dbReference>
<reference evidence="13 14" key="1">
    <citation type="submission" date="2019-06" db="EMBL/GenBank/DDBJ databases">
        <title>Wine fermentation using esterase from Monascus purpureus.</title>
        <authorList>
            <person name="Geng C."/>
            <person name="Zhang Y."/>
        </authorList>
    </citation>
    <scope>NUCLEOTIDE SEQUENCE [LARGE SCALE GENOMIC DNA]</scope>
    <source>
        <strain evidence="13">HQ1</strain>
    </source>
</reference>
<evidence type="ECO:0000259" key="12">
    <source>
        <dbReference type="Pfam" id="PF20520"/>
    </source>
</evidence>
<dbReference type="EMBL" id="VIFY01000021">
    <property type="protein sequence ID" value="TQB75292.1"/>
    <property type="molecule type" value="Genomic_DNA"/>
</dbReference>
<evidence type="ECO:0000256" key="6">
    <source>
        <dbReference type="ARBA" id="ARBA00022824"/>
    </source>
</evidence>
<dbReference type="PANTHER" id="PTHR28285:SF1">
    <property type="entry name" value="PROTEIN BIG1"/>
    <property type="match status" value="1"/>
</dbReference>
<keyword evidence="8 10" id="KW-0472">Membrane</keyword>
<feature type="chain" id="PRO_5021265242" description="Protein BIG1" evidence="11">
    <location>
        <begin position="18"/>
        <end position="292"/>
    </location>
</feature>
<evidence type="ECO:0000256" key="10">
    <source>
        <dbReference type="SAM" id="Phobius"/>
    </source>
</evidence>
<dbReference type="GO" id="GO:0071555">
    <property type="term" value="P:cell wall organization"/>
    <property type="evidence" value="ECO:0007669"/>
    <property type="project" value="UniProtKB-KW"/>
</dbReference>
<sequence>MYLSIFWLLAFGAAVGAFRDTSPFFLASTSEILASSAEIKTASSIFRDVSSELSACPSDYFVVAFQPGVHKSDYATRRSAPRLGAKVTGQDETIRSSMSVSEVAGVLDAAQIQAMIEKECKTRTTVIDTSSGSYPSSFDKEARIITVKFPMLSLGSDRAQQLSDNDGLLADIIDRIPSPSYTLLYVTSPKEFDDSGSGFAGYDFENNGIYQEPLHMQLKRDYSAHVSGKESASNSSVFAKYQFFTPGIFMGLMASFLFVSILYVGFSALSSLEVPYAAFEKDISAGAQKKQQ</sequence>
<keyword evidence="9" id="KW-0961">Cell wall biogenesis/degradation</keyword>
<dbReference type="STRING" id="5098.A0A507QZ50"/>
<dbReference type="AlphaFoldDB" id="A0A507QZ50"/>